<feature type="transmembrane region" description="Helical" evidence="3">
    <location>
        <begin position="109"/>
        <end position="138"/>
    </location>
</feature>
<keyword evidence="5" id="KW-1185">Reference proteome</keyword>
<organism evidence="4 5">
    <name type="scientific">Collybiopsis confluens</name>
    <dbReference type="NCBI Taxonomy" id="2823264"/>
    <lineage>
        <taxon>Eukaryota</taxon>
        <taxon>Fungi</taxon>
        <taxon>Dikarya</taxon>
        <taxon>Basidiomycota</taxon>
        <taxon>Agaricomycotina</taxon>
        <taxon>Agaricomycetes</taxon>
        <taxon>Agaricomycetidae</taxon>
        <taxon>Agaricales</taxon>
        <taxon>Marasmiineae</taxon>
        <taxon>Omphalotaceae</taxon>
        <taxon>Collybiopsis</taxon>
    </lineage>
</organism>
<comment type="subcellular location">
    <subcellularLocation>
        <location evidence="1">Membrane</location>
        <topology evidence="1">Multi-pass membrane protein</topology>
    </subcellularLocation>
</comment>
<dbReference type="PANTHER" id="PTHR11360:SF284">
    <property type="entry name" value="EG:103B4.3 PROTEIN-RELATED"/>
    <property type="match status" value="1"/>
</dbReference>
<keyword evidence="3" id="KW-0472">Membrane</keyword>
<dbReference type="GO" id="GO:0022857">
    <property type="term" value="F:transmembrane transporter activity"/>
    <property type="evidence" value="ECO:0007669"/>
    <property type="project" value="InterPro"/>
</dbReference>
<dbReference type="Pfam" id="PF07690">
    <property type="entry name" value="MFS_1"/>
    <property type="match status" value="1"/>
</dbReference>
<dbReference type="PANTHER" id="PTHR11360">
    <property type="entry name" value="MONOCARBOXYLATE TRANSPORTER"/>
    <property type="match status" value="1"/>
</dbReference>
<proteinExistence type="inferred from homology"/>
<keyword evidence="3" id="KW-1133">Transmembrane helix</keyword>
<keyword evidence="3" id="KW-0812">Transmembrane</keyword>
<dbReference type="InterPro" id="IPR011701">
    <property type="entry name" value="MFS"/>
</dbReference>
<dbReference type="Proteomes" id="UP000518752">
    <property type="component" value="Unassembled WGS sequence"/>
</dbReference>
<comment type="caution">
    <text evidence="4">The sequence shown here is derived from an EMBL/GenBank/DDBJ whole genome shotgun (WGS) entry which is preliminary data.</text>
</comment>
<dbReference type="OrthoDB" id="6509908at2759"/>
<comment type="similarity">
    <text evidence="2">Belongs to the major facilitator superfamily. Monocarboxylate porter (TC 2.A.1.13) family.</text>
</comment>
<feature type="transmembrane region" description="Helical" evidence="3">
    <location>
        <begin position="144"/>
        <end position="165"/>
    </location>
</feature>
<evidence type="ECO:0000256" key="1">
    <source>
        <dbReference type="ARBA" id="ARBA00004141"/>
    </source>
</evidence>
<name>A0A8H5MBE0_9AGAR</name>
<feature type="transmembrane region" description="Helical" evidence="3">
    <location>
        <begin position="299"/>
        <end position="320"/>
    </location>
</feature>
<protein>
    <recommendedName>
        <fullName evidence="6">MFS general substrate transporter</fullName>
    </recommendedName>
</protein>
<dbReference type="SUPFAM" id="SSF103473">
    <property type="entry name" value="MFS general substrate transporter"/>
    <property type="match status" value="1"/>
</dbReference>
<evidence type="ECO:0000256" key="2">
    <source>
        <dbReference type="ARBA" id="ARBA00006727"/>
    </source>
</evidence>
<sequence>MMSYSDVRLRRKSLEGLKAKLGVHAQTEHVQEEKAEAEENTFDHGSDLEPPDGGLRAWLVVVGIWLCERLGSLPIGRLFDLGYFHSILFISSAILIIATFCIPECKEFWHFLLCQGFATGLACGALFGPIAAVLAMWFKKRRSLALGLFATGSSLGGTVIPIAALKRRLPPSPRSNGIFNLEMFKSFKSPAFTIYCLSSFFIYLGFYTLAIANASSGVGRVLAGWCGDKFGAMNILVPFTTLAGAMTCVWPFMQSKGGLIAVVVLYGLSSGSYGALVSVPVIETLEQGDTGRDLGRRLGLAGTFLASGGLLGPPLSGLVLKARGIQAMGIYAGTISHEYIGLGRC</sequence>
<accession>A0A8H5MBE0</accession>
<feature type="transmembrane region" description="Helical" evidence="3">
    <location>
        <begin position="83"/>
        <end position="102"/>
    </location>
</feature>
<gene>
    <name evidence="4" type="ORF">D9757_007767</name>
</gene>
<evidence type="ECO:0000313" key="5">
    <source>
        <dbReference type="Proteomes" id="UP000518752"/>
    </source>
</evidence>
<dbReference type="InterPro" id="IPR050327">
    <property type="entry name" value="Proton-linked_MCT"/>
</dbReference>
<evidence type="ECO:0000256" key="3">
    <source>
        <dbReference type="SAM" id="Phobius"/>
    </source>
</evidence>
<evidence type="ECO:0008006" key="6">
    <source>
        <dbReference type="Google" id="ProtNLM"/>
    </source>
</evidence>
<reference evidence="4 5" key="1">
    <citation type="journal article" date="2020" name="ISME J.">
        <title>Uncovering the hidden diversity of litter-decomposition mechanisms in mushroom-forming fungi.</title>
        <authorList>
            <person name="Floudas D."/>
            <person name="Bentzer J."/>
            <person name="Ahren D."/>
            <person name="Johansson T."/>
            <person name="Persson P."/>
            <person name="Tunlid A."/>
        </authorList>
    </citation>
    <scope>NUCLEOTIDE SEQUENCE [LARGE SCALE GENOMIC DNA]</scope>
    <source>
        <strain evidence="4 5">CBS 406.79</strain>
    </source>
</reference>
<feature type="transmembrane region" description="Helical" evidence="3">
    <location>
        <begin position="259"/>
        <end position="279"/>
    </location>
</feature>
<dbReference type="AlphaFoldDB" id="A0A8H5MBE0"/>
<feature type="transmembrane region" description="Helical" evidence="3">
    <location>
        <begin position="192"/>
        <end position="212"/>
    </location>
</feature>
<feature type="transmembrane region" description="Helical" evidence="3">
    <location>
        <begin position="232"/>
        <end position="252"/>
    </location>
</feature>
<evidence type="ECO:0000313" key="4">
    <source>
        <dbReference type="EMBL" id="KAF5387456.1"/>
    </source>
</evidence>
<dbReference type="GO" id="GO:0016020">
    <property type="term" value="C:membrane"/>
    <property type="evidence" value="ECO:0007669"/>
    <property type="project" value="UniProtKB-SubCell"/>
</dbReference>
<dbReference type="EMBL" id="JAACJN010000032">
    <property type="protein sequence ID" value="KAF5387456.1"/>
    <property type="molecule type" value="Genomic_DNA"/>
</dbReference>
<dbReference type="InterPro" id="IPR036259">
    <property type="entry name" value="MFS_trans_sf"/>
</dbReference>
<dbReference type="Gene3D" id="1.20.1250.20">
    <property type="entry name" value="MFS general substrate transporter like domains"/>
    <property type="match status" value="2"/>
</dbReference>